<dbReference type="Gene3D" id="3.40.50.300">
    <property type="entry name" value="P-loop containing nucleotide triphosphate hydrolases"/>
    <property type="match status" value="1"/>
</dbReference>
<feature type="binding site" evidence="8">
    <location>
        <position position="162"/>
    </location>
    <ligand>
        <name>ATP</name>
        <dbReference type="ChEBI" id="CHEBI:30616"/>
    </ligand>
</feature>
<dbReference type="KEGG" id="sat:SYN_02051"/>
<feature type="domain" description="Chromosomal replication initiator DnaA C-terminal" evidence="13">
    <location>
        <begin position="363"/>
        <end position="432"/>
    </location>
</feature>
<dbReference type="GO" id="GO:0005524">
    <property type="term" value="F:ATP binding"/>
    <property type="evidence" value="ECO:0007669"/>
    <property type="project" value="UniProtKB-UniRule"/>
</dbReference>
<dbReference type="GO" id="GO:0005737">
    <property type="term" value="C:cytoplasm"/>
    <property type="evidence" value="ECO:0007669"/>
    <property type="project" value="UniProtKB-SubCell"/>
</dbReference>
<evidence type="ECO:0000256" key="1">
    <source>
        <dbReference type="ARBA" id="ARBA00006583"/>
    </source>
</evidence>
<feature type="region of interest" description="Domain I, interacts with DnaA modulators" evidence="8">
    <location>
        <begin position="1"/>
        <end position="93"/>
    </location>
</feature>
<sequence>MDRYCIVDNLWEESIKIIKEKISPQNFETWIRPLKVVSLEGNHASLSVPNKFFKDWLTENYRDVISDAVSSSAGKDYAIDFVILQESEKNSRSAHPARKKKIIEQIPQEKIRPKIHPTLNPNYSFERFVVGSSNQFAHAAAVAVAEQPAKNYNPLFIYGGVGLGKTHLLNAIGLLSMSIYPDMNVVYVSAEEFMNELILSIRYDKMPQFREKFRNIDCLLMDDIQFIAGKERTQEEFFHTFNTLHDSGKQIVVTSDKFPKDIPNLEGRLRSRFEWGLIADIQPPEIETKIAILEKKAQENNIHIPTNVAYYISSHAESNIRELEGFLVRIAAYSSVTGRNIDLDLVKEVLKDIIKHRESDEISFEEILKAVAARYNLKIADIKSQSKNKNIAMARQVTMYMARKLTGSSFPDIGEKIGGRDHSTVIYANNKIRKLLETDSRLKATLQEIEDQLLKKN</sequence>
<dbReference type="Pfam" id="PF00308">
    <property type="entry name" value="Bac_DnaA"/>
    <property type="match status" value="1"/>
</dbReference>
<dbReference type="Gene3D" id="1.10.8.60">
    <property type="match status" value="1"/>
</dbReference>
<dbReference type="GO" id="GO:0005886">
    <property type="term" value="C:plasma membrane"/>
    <property type="evidence" value="ECO:0007669"/>
    <property type="project" value="TreeGrafter"/>
</dbReference>
<feature type="region of interest" description="Domain III, AAA+ region" evidence="8">
    <location>
        <begin position="118"/>
        <end position="334"/>
    </location>
</feature>
<dbReference type="PANTHER" id="PTHR30050:SF2">
    <property type="entry name" value="CHROMOSOMAL REPLICATION INITIATOR PROTEIN DNAA"/>
    <property type="match status" value="1"/>
</dbReference>
<evidence type="ECO:0000256" key="3">
    <source>
        <dbReference type="ARBA" id="ARBA00022705"/>
    </source>
</evidence>
<keyword evidence="7 8" id="KW-0238">DNA-binding</keyword>
<keyword evidence="4 8" id="KW-0547">Nucleotide-binding</keyword>
<dbReference type="InterPro" id="IPR027417">
    <property type="entry name" value="P-loop_NTPase"/>
</dbReference>
<reference evidence="14 15" key="1">
    <citation type="journal article" date="2007" name="Proc. Natl. Acad. Sci. U.S.A.">
        <title>The genome of Syntrophus aciditrophicus: life at the thermodynamic limit of microbial growth.</title>
        <authorList>
            <person name="McInerney M.J."/>
            <person name="Rohlin L."/>
            <person name="Mouttaki H."/>
            <person name="Kim U."/>
            <person name="Krupp R.S."/>
            <person name="Rios-Hernandez L."/>
            <person name="Sieber J."/>
            <person name="Struchtemeyer C.G."/>
            <person name="Bhattacharyya A."/>
            <person name="Campbell J.W."/>
            <person name="Gunsalus R.P."/>
        </authorList>
    </citation>
    <scope>NUCLEOTIDE SEQUENCE [LARGE SCALE GENOMIC DNA]</scope>
    <source>
        <strain evidence="14 15">SB</strain>
    </source>
</reference>
<dbReference type="InterPro" id="IPR013159">
    <property type="entry name" value="DnaA_C"/>
</dbReference>
<dbReference type="GO" id="GO:0003688">
    <property type="term" value="F:DNA replication origin binding"/>
    <property type="evidence" value="ECO:0007669"/>
    <property type="project" value="UniProtKB-UniRule"/>
</dbReference>
<evidence type="ECO:0000256" key="8">
    <source>
        <dbReference type="HAMAP-Rule" id="MF_00377"/>
    </source>
</evidence>
<evidence type="ECO:0000256" key="11">
    <source>
        <dbReference type="RuleBase" id="RU004227"/>
    </source>
</evidence>
<dbReference type="InterPro" id="IPR038454">
    <property type="entry name" value="DnaA_N_sf"/>
</dbReference>
<dbReference type="GO" id="GO:0006270">
    <property type="term" value="P:DNA replication initiation"/>
    <property type="evidence" value="ECO:0007669"/>
    <property type="project" value="UniProtKB-UniRule"/>
</dbReference>
<feature type="region of interest" description="Domain IV, binds dsDNA" evidence="8">
    <location>
        <begin position="335"/>
        <end position="457"/>
    </location>
</feature>
<feature type="binding site" evidence="8">
    <location>
        <position position="165"/>
    </location>
    <ligand>
        <name>ATP</name>
        <dbReference type="ChEBI" id="CHEBI:30616"/>
    </ligand>
</feature>
<protein>
    <recommendedName>
        <fullName evidence="8 9">Chromosomal replication initiator protein DnaA</fullName>
    </recommendedName>
</protein>
<evidence type="ECO:0000259" key="12">
    <source>
        <dbReference type="SMART" id="SM00382"/>
    </source>
</evidence>
<name>Q2LYA3_SYNAS</name>
<evidence type="ECO:0000313" key="15">
    <source>
        <dbReference type="Proteomes" id="UP000001933"/>
    </source>
</evidence>
<comment type="similarity">
    <text evidence="1 8 11">Belongs to the DnaA family.</text>
</comment>
<comment type="domain">
    <text evidence="8">Domain I is involved in oligomerization and binding regulators, domain II is flexibile and of varying length in different bacteria, domain III forms the AAA+ region, while domain IV binds dsDNA.</text>
</comment>
<dbReference type="SMART" id="SM00382">
    <property type="entry name" value="AAA"/>
    <property type="match status" value="1"/>
</dbReference>
<dbReference type="NCBIfam" id="TIGR00362">
    <property type="entry name" value="DnaA"/>
    <property type="match status" value="1"/>
</dbReference>
<dbReference type="SUPFAM" id="SSF52540">
    <property type="entry name" value="P-loop containing nucleoside triphosphate hydrolases"/>
    <property type="match status" value="1"/>
</dbReference>
<feature type="domain" description="AAA+ ATPase" evidence="12">
    <location>
        <begin position="151"/>
        <end position="279"/>
    </location>
</feature>
<dbReference type="GO" id="GO:0006275">
    <property type="term" value="P:regulation of DNA replication"/>
    <property type="evidence" value="ECO:0007669"/>
    <property type="project" value="UniProtKB-UniRule"/>
</dbReference>
<evidence type="ECO:0000256" key="4">
    <source>
        <dbReference type="ARBA" id="ARBA00022741"/>
    </source>
</evidence>
<dbReference type="SMART" id="SM00760">
    <property type="entry name" value="Bac_DnaA_C"/>
    <property type="match status" value="1"/>
</dbReference>
<evidence type="ECO:0000256" key="5">
    <source>
        <dbReference type="ARBA" id="ARBA00022840"/>
    </source>
</evidence>
<keyword evidence="2 8" id="KW-0963">Cytoplasm</keyword>
<dbReference type="eggNOG" id="COG0593">
    <property type="taxonomic scope" value="Bacteria"/>
</dbReference>
<keyword evidence="3 8" id="KW-0235">DNA replication</keyword>
<dbReference type="PANTHER" id="PTHR30050">
    <property type="entry name" value="CHROMOSOMAL REPLICATION INITIATOR PROTEIN DNAA"/>
    <property type="match status" value="1"/>
</dbReference>
<gene>
    <name evidence="8" type="primary">dnaA</name>
    <name evidence="14" type="ORF">SYN_02051</name>
</gene>
<dbReference type="InterPro" id="IPR013317">
    <property type="entry name" value="DnaA_dom"/>
</dbReference>
<dbReference type="FunCoup" id="Q2LYA3">
    <property type="interactions" value="298"/>
</dbReference>
<comment type="caution">
    <text evidence="8">Lacks conserved residue(s) required for the propagation of feature annotation.</text>
</comment>
<dbReference type="InterPro" id="IPR010921">
    <property type="entry name" value="Trp_repressor/repl_initiator"/>
</dbReference>
<comment type="function">
    <text evidence="8 10">Plays an essential role in the initiation and regulation of chromosomal replication. ATP-DnaA binds to the origin of replication (oriC) to initiate formation of the DNA replication initiation complex once per cell cycle. Binds the DnaA box (a 9 base pair repeat at the origin) and separates the double-stranded (ds)DNA. Forms a right-handed helical filament on oriC DNA; dsDNA binds to the exterior of the filament while single-stranded (ss)DNA is stabiized in the filament's interior. The ATP-DnaA-oriC complex binds and stabilizes one strand of the AT-rich DNA unwinding element (DUE), permitting loading of DNA polymerase. After initiation quickly degrades to an ADP-DnaA complex that is not apt for DNA replication. Binds acidic phospholipids.</text>
</comment>
<dbReference type="InterPro" id="IPR024633">
    <property type="entry name" value="DnaA_N_dom"/>
</dbReference>
<dbReference type="InterPro" id="IPR001957">
    <property type="entry name" value="Chromosome_initiator_DnaA"/>
</dbReference>
<dbReference type="InParanoid" id="Q2LYA3"/>
<evidence type="ECO:0000313" key="14">
    <source>
        <dbReference type="EMBL" id="ABC75880.1"/>
    </source>
</evidence>
<accession>Q2LYA3</accession>
<dbReference type="Pfam" id="PF11638">
    <property type="entry name" value="DnaA_N"/>
    <property type="match status" value="1"/>
</dbReference>
<proteinExistence type="inferred from homology"/>
<dbReference type="Gene3D" id="1.10.1750.10">
    <property type="match status" value="1"/>
</dbReference>
<evidence type="ECO:0000256" key="9">
    <source>
        <dbReference type="NCBIfam" id="TIGR00362"/>
    </source>
</evidence>
<dbReference type="FunFam" id="3.40.50.300:FF:000150">
    <property type="entry name" value="Chromosomal replication initiator protein DnaA"/>
    <property type="match status" value="1"/>
</dbReference>
<comment type="subcellular location">
    <subcellularLocation>
        <location evidence="8">Cytoplasm</location>
    </subcellularLocation>
</comment>
<dbReference type="CDD" id="cd00009">
    <property type="entry name" value="AAA"/>
    <property type="match status" value="1"/>
</dbReference>
<dbReference type="FunFam" id="1.10.8.60:FF:000003">
    <property type="entry name" value="Chromosomal replication initiator protein DnaA"/>
    <property type="match status" value="1"/>
</dbReference>
<dbReference type="CDD" id="cd06571">
    <property type="entry name" value="Bac_DnaA_C"/>
    <property type="match status" value="1"/>
</dbReference>
<dbReference type="Pfam" id="PF08299">
    <property type="entry name" value="Bac_DnaA_C"/>
    <property type="match status" value="1"/>
</dbReference>
<evidence type="ECO:0000256" key="7">
    <source>
        <dbReference type="ARBA" id="ARBA00023125"/>
    </source>
</evidence>
<evidence type="ECO:0000256" key="10">
    <source>
        <dbReference type="RuleBase" id="RU000577"/>
    </source>
</evidence>
<dbReference type="GO" id="GO:0008289">
    <property type="term" value="F:lipid binding"/>
    <property type="evidence" value="ECO:0007669"/>
    <property type="project" value="UniProtKB-KW"/>
</dbReference>
<evidence type="ECO:0000259" key="13">
    <source>
        <dbReference type="SMART" id="SM00760"/>
    </source>
</evidence>
<feature type="binding site" evidence="8">
    <location>
        <position position="166"/>
    </location>
    <ligand>
        <name>ATP</name>
        <dbReference type="ChEBI" id="CHEBI:30616"/>
    </ligand>
</feature>
<dbReference type="InterPro" id="IPR020591">
    <property type="entry name" value="Chromosome_initiator_DnaA-like"/>
</dbReference>
<dbReference type="PRINTS" id="PR00051">
    <property type="entry name" value="DNAA"/>
</dbReference>
<dbReference type="AlphaFoldDB" id="Q2LYA3"/>
<dbReference type="HOGENOM" id="CLU_026910_3_1_7"/>
<keyword evidence="5 8" id="KW-0067">ATP-binding</keyword>
<dbReference type="PROSITE" id="PS01008">
    <property type="entry name" value="DNAA"/>
    <property type="match status" value="1"/>
</dbReference>
<dbReference type="SUPFAM" id="SSF48295">
    <property type="entry name" value="TrpR-like"/>
    <property type="match status" value="1"/>
</dbReference>
<dbReference type="HAMAP" id="MF_00377">
    <property type="entry name" value="DnaA_bact"/>
    <property type="match status" value="1"/>
</dbReference>
<dbReference type="Proteomes" id="UP000001933">
    <property type="component" value="Chromosome"/>
</dbReference>
<dbReference type="InterPro" id="IPR003593">
    <property type="entry name" value="AAA+_ATPase"/>
</dbReference>
<comment type="subunit">
    <text evidence="8">Oligomerizes as a right-handed, spiral filament on DNA at oriC.</text>
</comment>
<dbReference type="STRING" id="56780.SYN_02051"/>
<keyword evidence="15" id="KW-1185">Reference proteome</keyword>
<dbReference type="EMBL" id="CP000252">
    <property type="protein sequence ID" value="ABC75880.1"/>
    <property type="molecule type" value="Genomic_DNA"/>
</dbReference>
<organism evidence="14 15">
    <name type="scientific">Syntrophus aciditrophicus (strain SB)</name>
    <dbReference type="NCBI Taxonomy" id="56780"/>
    <lineage>
        <taxon>Bacteria</taxon>
        <taxon>Pseudomonadati</taxon>
        <taxon>Thermodesulfobacteriota</taxon>
        <taxon>Syntrophia</taxon>
        <taxon>Syntrophales</taxon>
        <taxon>Syntrophaceae</taxon>
        <taxon>Syntrophus</taxon>
    </lineage>
</organism>
<evidence type="ECO:0000256" key="6">
    <source>
        <dbReference type="ARBA" id="ARBA00023121"/>
    </source>
</evidence>
<keyword evidence="6 8" id="KW-0446">Lipid-binding</keyword>
<dbReference type="InterPro" id="IPR018312">
    <property type="entry name" value="Chromosome_initiator_DnaA_CS"/>
</dbReference>
<feature type="binding site" evidence="8">
    <location>
        <position position="164"/>
    </location>
    <ligand>
        <name>ATP</name>
        <dbReference type="ChEBI" id="CHEBI:30616"/>
    </ligand>
</feature>
<evidence type="ECO:0000256" key="2">
    <source>
        <dbReference type="ARBA" id="ARBA00022490"/>
    </source>
</evidence>
<dbReference type="Gene3D" id="3.30.300.180">
    <property type="match status" value="1"/>
</dbReference>